<dbReference type="Proteomes" id="UP000789739">
    <property type="component" value="Unassembled WGS sequence"/>
</dbReference>
<feature type="non-terminal residue" evidence="2">
    <location>
        <position position="157"/>
    </location>
</feature>
<name>A0A9N9DSA8_9GLOM</name>
<reference evidence="2" key="1">
    <citation type="submission" date="2021-06" db="EMBL/GenBank/DDBJ databases">
        <authorList>
            <person name="Kallberg Y."/>
            <person name="Tangrot J."/>
            <person name="Rosling A."/>
        </authorList>
    </citation>
    <scope>NUCLEOTIDE SEQUENCE</scope>
    <source>
        <strain evidence="2">BR232B</strain>
    </source>
</reference>
<keyword evidence="3" id="KW-1185">Reference proteome</keyword>
<proteinExistence type="predicted"/>
<keyword evidence="1" id="KW-0812">Transmembrane</keyword>
<sequence length="157" mass="17139">PITADSTDRPPEGGMTKVPLLEDILPFAKLYIGAAKGVVSIVLTYCVLLLILFTKSRFLVECYSHGHRNIVPDIKTCEEVLAFTEYDSIRLLSQLVLETVQAELVSFAPVAEARVDASPFYSVGFCNVLQTIDKAQHSRPAGKAKLHFTATTAPTSI</sequence>
<keyword evidence="1" id="KW-0472">Membrane</keyword>
<dbReference type="AlphaFoldDB" id="A0A9N9DSA8"/>
<feature type="transmembrane region" description="Helical" evidence="1">
    <location>
        <begin position="30"/>
        <end position="53"/>
    </location>
</feature>
<comment type="caution">
    <text evidence="2">The sequence shown here is derived from an EMBL/GenBank/DDBJ whole genome shotgun (WGS) entry which is preliminary data.</text>
</comment>
<dbReference type="EMBL" id="CAJVPI010002595">
    <property type="protein sequence ID" value="CAG8646346.1"/>
    <property type="molecule type" value="Genomic_DNA"/>
</dbReference>
<evidence type="ECO:0000313" key="3">
    <source>
        <dbReference type="Proteomes" id="UP000789739"/>
    </source>
</evidence>
<keyword evidence="1" id="KW-1133">Transmembrane helix</keyword>
<protein>
    <submittedName>
        <fullName evidence="2">8104_t:CDS:1</fullName>
    </submittedName>
</protein>
<accession>A0A9N9DSA8</accession>
<gene>
    <name evidence="2" type="ORF">PBRASI_LOCUS10047</name>
</gene>
<evidence type="ECO:0000256" key="1">
    <source>
        <dbReference type="SAM" id="Phobius"/>
    </source>
</evidence>
<evidence type="ECO:0000313" key="2">
    <source>
        <dbReference type="EMBL" id="CAG8646346.1"/>
    </source>
</evidence>
<organism evidence="2 3">
    <name type="scientific">Paraglomus brasilianum</name>
    <dbReference type="NCBI Taxonomy" id="144538"/>
    <lineage>
        <taxon>Eukaryota</taxon>
        <taxon>Fungi</taxon>
        <taxon>Fungi incertae sedis</taxon>
        <taxon>Mucoromycota</taxon>
        <taxon>Glomeromycotina</taxon>
        <taxon>Glomeromycetes</taxon>
        <taxon>Paraglomerales</taxon>
        <taxon>Paraglomeraceae</taxon>
        <taxon>Paraglomus</taxon>
    </lineage>
</organism>